<dbReference type="PANTHER" id="PTHR21221">
    <property type="entry name" value="UREIDOGLYCOLATE HYDROLASE"/>
    <property type="match status" value="1"/>
</dbReference>
<dbReference type="SUPFAM" id="SSF51182">
    <property type="entry name" value="RmlC-like cupins"/>
    <property type="match status" value="1"/>
</dbReference>
<dbReference type="Pfam" id="PF04115">
    <property type="entry name" value="Ureidogly_lyase"/>
    <property type="match status" value="1"/>
</dbReference>
<dbReference type="CDD" id="cd20298">
    <property type="entry name" value="cupin_UAH"/>
    <property type="match status" value="1"/>
</dbReference>
<reference evidence="6 7" key="1">
    <citation type="submission" date="2020-01" db="EMBL/GenBank/DDBJ databases">
        <title>Jiella pacifica sp. nov.</title>
        <authorList>
            <person name="Xue Z."/>
            <person name="Zhu S."/>
            <person name="Chen J."/>
            <person name="Yang J."/>
        </authorList>
    </citation>
    <scope>NUCLEOTIDE SEQUENCE [LARGE SCALE GENOMIC DNA]</scope>
    <source>
        <strain evidence="6 7">40Bstr34</strain>
    </source>
</reference>
<dbReference type="PIRSF" id="PIRSF017306">
    <property type="entry name" value="Ureidogly_hydro"/>
    <property type="match status" value="1"/>
</dbReference>
<evidence type="ECO:0000313" key="6">
    <source>
        <dbReference type="EMBL" id="NDW05190.1"/>
    </source>
</evidence>
<keyword evidence="3 5" id="KW-0456">Lyase</keyword>
<keyword evidence="7" id="KW-1185">Reference proteome</keyword>
<dbReference type="PANTHER" id="PTHR21221:SF1">
    <property type="entry name" value="UREIDOGLYCOLATE LYASE"/>
    <property type="match status" value="1"/>
</dbReference>
<dbReference type="GO" id="GO:0000256">
    <property type="term" value="P:allantoin catabolic process"/>
    <property type="evidence" value="ECO:0007669"/>
    <property type="project" value="UniProtKB-UniRule"/>
</dbReference>
<comment type="pathway">
    <text evidence="5">Nitrogen metabolism; (S)-allantoin degradation.</text>
</comment>
<evidence type="ECO:0000256" key="4">
    <source>
        <dbReference type="ARBA" id="ARBA00047684"/>
    </source>
</evidence>
<evidence type="ECO:0000256" key="1">
    <source>
        <dbReference type="ARBA" id="ARBA00011738"/>
    </source>
</evidence>
<evidence type="ECO:0000256" key="5">
    <source>
        <dbReference type="HAMAP-Rule" id="MF_00616"/>
    </source>
</evidence>
<dbReference type="GO" id="GO:0050385">
    <property type="term" value="F:ureidoglycolate lyase activity"/>
    <property type="evidence" value="ECO:0007669"/>
    <property type="project" value="UniProtKB-UniRule"/>
</dbReference>
<comment type="subunit">
    <text evidence="1 5">Homodimer.</text>
</comment>
<organism evidence="6 7">
    <name type="scientific">Jiella pacifica</name>
    <dbReference type="NCBI Taxonomy" id="2696469"/>
    <lineage>
        <taxon>Bacteria</taxon>
        <taxon>Pseudomonadati</taxon>
        <taxon>Pseudomonadota</taxon>
        <taxon>Alphaproteobacteria</taxon>
        <taxon>Hyphomicrobiales</taxon>
        <taxon>Aurantimonadaceae</taxon>
        <taxon>Jiella</taxon>
    </lineage>
</organism>
<comment type="caution">
    <text evidence="6">The sequence shown here is derived from an EMBL/GenBank/DDBJ whole genome shotgun (WGS) entry which is preliminary data.</text>
</comment>
<dbReference type="InterPro" id="IPR024060">
    <property type="entry name" value="Ureidoglycolate_lyase_dom_sf"/>
</dbReference>
<dbReference type="AlphaFoldDB" id="A0A6N9T1J7"/>
<dbReference type="EC" id="4.3.2.3" evidence="5"/>
<dbReference type="GO" id="GO:0004848">
    <property type="term" value="F:ureidoglycolate hydrolase activity"/>
    <property type="evidence" value="ECO:0007669"/>
    <property type="project" value="InterPro"/>
</dbReference>
<dbReference type="EMBL" id="JAAAMG010000008">
    <property type="protein sequence ID" value="NDW05190.1"/>
    <property type="molecule type" value="Genomic_DNA"/>
</dbReference>
<keyword evidence="2 5" id="KW-0659">Purine metabolism</keyword>
<gene>
    <name evidence="5" type="primary">allA</name>
    <name evidence="6" type="ORF">GTK09_12215</name>
</gene>
<comment type="similarity">
    <text evidence="5">Belongs to the ureidoglycolate lyase family.</text>
</comment>
<dbReference type="Proteomes" id="UP000469011">
    <property type="component" value="Unassembled WGS sequence"/>
</dbReference>
<comment type="catalytic activity">
    <reaction evidence="4 5">
        <text>(S)-ureidoglycolate = urea + glyoxylate</text>
        <dbReference type="Rhea" id="RHEA:11304"/>
        <dbReference type="ChEBI" id="CHEBI:16199"/>
        <dbReference type="ChEBI" id="CHEBI:36655"/>
        <dbReference type="ChEBI" id="CHEBI:57296"/>
        <dbReference type="EC" id="4.3.2.3"/>
    </reaction>
</comment>
<comment type="cofactor">
    <cofactor evidence="5">
        <name>Ni(2+)</name>
        <dbReference type="ChEBI" id="CHEBI:49786"/>
    </cofactor>
</comment>
<dbReference type="InterPro" id="IPR007247">
    <property type="entry name" value="Ureidogly_lyase"/>
</dbReference>
<dbReference type="RefSeq" id="WP_163463430.1">
    <property type="nucleotide sequence ID" value="NZ_JAAAMG010000008.1"/>
</dbReference>
<proteinExistence type="inferred from homology"/>
<dbReference type="InterPro" id="IPR047233">
    <property type="entry name" value="UAH_cupin"/>
</dbReference>
<protein>
    <recommendedName>
        <fullName evidence="5">Ureidoglycolate lyase</fullName>
        <ecNumber evidence="5">4.3.2.3</ecNumber>
    </recommendedName>
    <alternativeName>
        <fullName evidence="5">Ureidoglycolatase</fullName>
    </alternativeName>
</protein>
<evidence type="ECO:0000313" key="7">
    <source>
        <dbReference type="Proteomes" id="UP000469011"/>
    </source>
</evidence>
<dbReference type="InterPro" id="IPR023525">
    <property type="entry name" value="Ureidogly_lyase_bac"/>
</dbReference>
<dbReference type="UniPathway" id="UPA00395"/>
<evidence type="ECO:0000256" key="3">
    <source>
        <dbReference type="ARBA" id="ARBA00023239"/>
    </source>
</evidence>
<name>A0A6N9T1J7_9HYPH</name>
<comment type="function">
    <text evidence="5">Catalyzes the catabolism of the allantoin degradation intermediate (S)-ureidoglycolate, generating urea and glyoxylate. Involved in the utilization of allantoin as nitrogen source.</text>
</comment>
<accession>A0A6N9T1J7</accession>
<evidence type="ECO:0000256" key="2">
    <source>
        <dbReference type="ARBA" id="ARBA00022631"/>
    </source>
</evidence>
<dbReference type="GO" id="GO:0006145">
    <property type="term" value="P:purine nucleobase catabolic process"/>
    <property type="evidence" value="ECO:0007669"/>
    <property type="project" value="UniProtKB-UniRule"/>
</dbReference>
<dbReference type="HAMAP" id="MF_00616">
    <property type="entry name" value="Ureidogly_lyase"/>
    <property type="match status" value="1"/>
</dbReference>
<sequence length="161" mass="17926">MDIIRPQPLTKAAFARFGEVLQTEGADELVINEGMATRFHDLAKVDVAPDAGRPAISIFRAKPRRLPLDIAMFERHPLASQAFYPISGRPWLVVVASDDAGRPGEIHAFLAGGTQGVNYARSVWHHPLLALEDVSDFLVVDRAGDDNLQEFRLDRRCRLEI</sequence>
<dbReference type="NCBIfam" id="NF009932">
    <property type="entry name" value="PRK13395.1"/>
    <property type="match status" value="1"/>
</dbReference>
<dbReference type="InterPro" id="IPR011051">
    <property type="entry name" value="RmlC_Cupin_sf"/>
</dbReference>
<dbReference type="Gene3D" id="2.60.120.480">
    <property type="entry name" value="Ureidoglycolate hydrolase"/>
    <property type="match status" value="1"/>
</dbReference>